<name>X1TTN7_9ZZZZ</name>
<dbReference type="AlphaFoldDB" id="X1TTN7"/>
<dbReference type="EMBL" id="BARW01023355">
    <property type="protein sequence ID" value="GAI94746.1"/>
    <property type="molecule type" value="Genomic_DNA"/>
</dbReference>
<protein>
    <recommendedName>
        <fullName evidence="1">GLUG domain-containing protein</fullName>
    </recommendedName>
</protein>
<comment type="caution">
    <text evidence="2">The sequence shown here is derived from an EMBL/GenBank/DDBJ whole genome shotgun (WGS) entry which is preliminary data.</text>
</comment>
<evidence type="ECO:0000313" key="2">
    <source>
        <dbReference type="EMBL" id="GAI94746.1"/>
    </source>
</evidence>
<feature type="domain" description="GLUG" evidence="1">
    <location>
        <begin position="108"/>
        <end position="132"/>
    </location>
</feature>
<proteinExistence type="predicted"/>
<organism evidence="2">
    <name type="scientific">marine sediment metagenome</name>
    <dbReference type="NCBI Taxonomy" id="412755"/>
    <lineage>
        <taxon>unclassified sequences</taxon>
        <taxon>metagenomes</taxon>
        <taxon>ecological metagenomes</taxon>
    </lineage>
</organism>
<feature type="domain" description="GLUG" evidence="1">
    <location>
        <begin position="195"/>
        <end position="218"/>
    </location>
</feature>
<sequence>MAIVISNVTELQAMELFPTLDYELGNNINAAATSLWNEDPGNPGTYFGFDPVGTSATKFTGELDGKGFTISNLFIGRPTESYVGLFGAINGATVKNVALATCDITGKSYTGALIGRVAGAATISDCSSAGTVDGVDGVGGLIGEMFSTATITDCSSSCTVTGTEYNTGGLVGDTGDLEVLLRCSATGNVHGTYDYVGGLIGYTSDGTIDKCYATGDVVGDADYVGGLVGSCGADATNCYAVGDVAG</sequence>
<evidence type="ECO:0000259" key="1">
    <source>
        <dbReference type="Pfam" id="PF07581"/>
    </source>
</evidence>
<reference evidence="2" key="1">
    <citation type="journal article" date="2014" name="Front. Microbiol.">
        <title>High frequency of phylogenetically diverse reductive dehalogenase-homologous genes in deep subseafloor sedimentary metagenomes.</title>
        <authorList>
            <person name="Kawai M."/>
            <person name="Futagami T."/>
            <person name="Toyoda A."/>
            <person name="Takaki Y."/>
            <person name="Nishi S."/>
            <person name="Hori S."/>
            <person name="Arai W."/>
            <person name="Tsubouchi T."/>
            <person name="Morono Y."/>
            <person name="Uchiyama I."/>
            <person name="Ito T."/>
            <person name="Fujiyama A."/>
            <person name="Inagaki F."/>
            <person name="Takami H."/>
        </authorList>
    </citation>
    <scope>NUCLEOTIDE SEQUENCE</scope>
    <source>
        <strain evidence="2">Expedition CK06-06</strain>
    </source>
</reference>
<accession>X1TTN7</accession>
<gene>
    <name evidence="2" type="ORF">S12H4_38759</name>
</gene>
<dbReference type="Pfam" id="PF07581">
    <property type="entry name" value="Glug"/>
    <property type="match status" value="2"/>
</dbReference>
<dbReference type="Gene3D" id="2.160.20.110">
    <property type="match status" value="1"/>
</dbReference>
<dbReference type="InterPro" id="IPR011493">
    <property type="entry name" value="GLUG"/>
</dbReference>
<feature type="non-terminal residue" evidence="2">
    <location>
        <position position="246"/>
    </location>
</feature>